<dbReference type="OrthoDB" id="9839170at2"/>
<name>A0A5C6X195_9DELT</name>
<protein>
    <submittedName>
        <fullName evidence="2">Uncharacterized protein</fullName>
    </submittedName>
</protein>
<keyword evidence="1" id="KW-0732">Signal</keyword>
<sequence>MTPQNHAFKQHALLSLFTGIVILVASLATPACSDMPGDCGHITPPRTIAGIYNTPLVPTDDPFINTTSEDFQNAAELFEVISVHVTDDEKIHVTYIHDGEQYVDIYNITEVQDAYL</sequence>
<gene>
    <name evidence="2" type="ORF">FRC96_12520</name>
</gene>
<proteinExistence type="predicted"/>
<organism evidence="2 3">
    <name type="scientific">Lujinxingia vulgaris</name>
    <dbReference type="NCBI Taxonomy" id="2600176"/>
    <lineage>
        <taxon>Bacteria</taxon>
        <taxon>Deltaproteobacteria</taxon>
        <taxon>Bradymonadales</taxon>
        <taxon>Lujinxingiaceae</taxon>
        <taxon>Lujinxingia</taxon>
    </lineage>
</organism>
<comment type="caution">
    <text evidence="2">The sequence shown here is derived from an EMBL/GenBank/DDBJ whole genome shotgun (WGS) entry which is preliminary data.</text>
</comment>
<evidence type="ECO:0000256" key="1">
    <source>
        <dbReference type="SAM" id="SignalP"/>
    </source>
</evidence>
<feature type="chain" id="PRO_5022822619" evidence="1">
    <location>
        <begin position="34"/>
        <end position="116"/>
    </location>
</feature>
<accession>A0A5C6X195</accession>
<evidence type="ECO:0000313" key="3">
    <source>
        <dbReference type="Proteomes" id="UP000321046"/>
    </source>
</evidence>
<dbReference type="Proteomes" id="UP000321046">
    <property type="component" value="Unassembled WGS sequence"/>
</dbReference>
<dbReference type="EMBL" id="VOSL01000053">
    <property type="protein sequence ID" value="TXD34878.1"/>
    <property type="molecule type" value="Genomic_DNA"/>
</dbReference>
<dbReference type="RefSeq" id="WP_146974829.1">
    <property type="nucleotide sequence ID" value="NZ_VOSL01000053.1"/>
</dbReference>
<feature type="signal peptide" evidence="1">
    <location>
        <begin position="1"/>
        <end position="33"/>
    </location>
</feature>
<reference evidence="2 3" key="1">
    <citation type="submission" date="2019-08" db="EMBL/GenBank/DDBJ databases">
        <title>Bradymonadales sp. TMQ2.</title>
        <authorList>
            <person name="Liang Q."/>
        </authorList>
    </citation>
    <scope>NUCLEOTIDE SEQUENCE [LARGE SCALE GENOMIC DNA]</scope>
    <source>
        <strain evidence="2 3">TMQ2</strain>
    </source>
</reference>
<dbReference type="AlphaFoldDB" id="A0A5C6X195"/>
<evidence type="ECO:0000313" key="2">
    <source>
        <dbReference type="EMBL" id="TXD34878.1"/>
    </source>
</evidence>